<keyword evidence="1" id="KW-0472">Membrane</keyword>
<organism evidence="2 3">
    <name type="scientific">Algoriphagus lacus</name>
    <dbReference type="NCBI Taxonomy" id="2056311"/>
    <lineage>
        <taxon>Bacteria</taxon>
        <taxon>Pseudomonadati</taxon>
        <taxon>Bacteroidota</taxon>
        <taxon>Cytophagia</taxon>
        <taxon>Cytophagales</taxon>
        <taxon>Cyclobacteriaceae</taxon>
        <taxon>Algoriphagus</taxon>
    </lineage>
</organism>
<evidence type="ECO:0000313" key="2">
    <source>
        <dbReference type="EMBL" id="RIW12091.1"/>
    </source>
</evidence>
<proteinExistence type="predicted"/>
<accession>A0A418PLI0</accession>
<protein>
    <submittedName>
        <fullName evidence="2">Uncharacterized protein</fullName>
    </submittedName>
</protein>
<keyword evidence="1" id="KW-0812">Transmembrane</keyword>
<sequence length="88" mass="10259">MRVKQTDAGRQIPLLSEFPGIMLQKVYVFTCSIGTWVYILTTGFKYQPKKFGVVTLPPVLEVLPYQGQQKRRAHAKWREHFTYLLAPF</sequence>
<evidence type="ECO:0000256" key="1">
    <source>
        <dbReference type="SAM" id="Phobius"/>
    </source>
</evidence>
<name>A0A418PLI0_9BACT</name>
<keyword evidence="3" id="KW-1185">Reference proteome</keyword>
<gene>
    <name evidence="2" type="ORF">D0X99_19755</name>
</gene>
<evidence type="ECO:0000313" key="3">
    <source>
        <dbReference type="Proteomes" id="UP000283522"/>
    </source>
</evidence>
<keyword evidence="1" id="KW-1133">Transmembrane helix</keyword>
<dbReference type="EMBL" id="QXML01000017">
    <property type="protein sequence ID" value="RIW12091.1"/>
    <property type="molecule type" value="Genomic_DNA"/>
</dbReference>
<dbReference type="AlphaFoldDB" id="A0A418PLI0"/>
<dbReference type="Proteomes" id="UP000283522">
    <property type="component" value="Unassembled WGS sequence"/>
</dbReference>
<feature type="transmembrane region" description="Helical" evidence="1">
    <location>
        <begin position="20"/>
        <end position="40"/>
    </location>
</feature>
<reference evidence="2 3" key="1">
    <citation type="submission" date="2018-09" db="EMBL/GenBank/DDBJ databases">
        <authorList>
            <person name="Wang X."/>
            <person name="Du Z."/>
        </authorList>
    </citation>
    <scope>NUCLEOTIDE SEQUENCE [LARGE SCALE GENOMIC DNA]</scope>
    <source>
        <strain evidence="2 3">N3</strain>
    </source>
</reference>
<comment type="caution">
    <text evidence="2">The sequence shown here is derived from an EMBL/GenBank/DDBJ whole genome shotgun (WGS) entry which is preliminary data.</text>
</comment>